<keyword evidence="2" id="KW-1185">Reference proteome</keyword>
<proteinExistence type="predicted"/>
<dbReference type="AlphaFoldDB" id="A0AAV4XZV9"/>
<reference evidence="1 2" key="1">
    <citation type="submission" date="2021-06" db="EMBL/GenBank/DDBJ databases">
        <title>Caerostris extrusa draft genome.</title>
        <authorList>
            <person name="Kono N."/>
            <person name="Arakawa K."/>
        </authorList>
    </citation>
    <scope>NUCLEOTIDE SEQUENCE [LARGE SCALE GENOMIC DNA]</scope>
</reference>
<protein>
    <submittedName>
        <fullName evidence="1">Uncharacterized protein</fullName>
    </submittedName>
</protein>
<name>A0AAV4XZV9_CAEEX</name>
<sequence>MSLCALNPWPIHWIYGNALFTTHSKHTRDFSNCGFWKIRIHKQRLEHSRTTVAVLSAIRMQIPPRLKCPIVHDYRRTKAFDTPSPSTPACQPPTGMKRIRQWTVFTKGIFNKISNSIVQI</sequence>
<comment type="caution">
    <text evidence="1">The sequence shown here is derived from an EMBL/GenBank/DDBJ whole genome shotgun (WGS) entry which is preliminary data.</text>
</comment>
<dbReference type="Proteomes" id="UP001054945">
    <property type="component" value="Unassembled WGS sequence"/>
</dbReference>
<gene>
    <name evidence="1" type="ORF">CEXT_595461</name>
</gene>
<evidence type="ECO:0000313" key="2">
    <source>
        <dbReference type="Proteomes" id="UP001054945"/>
    </source>
</evidence>
<organism evidence="1 2">
    <name type="scientific">Caerostris extrusa</name>
    <name type="common">Bark spider</name>
    <name type="synonym">Caerostris bankana</name>
    <dbReference type="NCBI Taxonomy" id="172846"/>
    <lineage>
        <taxon>Eukaryota</taxon>
        <taxon>Metazoa</taxon>
        <taxon>Ecdysozoa</taxon>
        <taxon>Arthropoda</taxon>
        <taxon>Chelicerata</taxon>
        <taxon>Arachnida</taxon>
        <taxon>Araneae</taxon>
        <taxon>Araneomorphae</taxon>
        <taxon>Entelegynae</taxon>
        <taxon>Araneoidea</taxon>
        <taxon>Araneidae</taxon>
        <taxon>Caerostris</taxon>
    </lineage>
</organism>
<accession>A0AAV4XZV9</accession>
<dbReference type="EMBL" id="BPLR01001146">
    <property type="protein sequence ID" value="GIZ00300.1"/>
    <property type="molecule type" value="Genomic_DNA"/>
</dbReference>
<evidence type="ECO:0000313" key="1">
    <source>
        <dbReference type="EMBL" id="GIZ00300.1"/>
    </source>
</evidence>